<dbReference type="PROSITE" id="PS51737">
    <property type="entry name" value="RECOMBINASE_DNA_BIND"/>
    <property type="match status" value="1"/>
</dbReference>
<dbReference type="InterPro" id="IPR011109">
    <property type="entry name" value="DNA_bind_recombinase_dom"/>
</dbReference>
<dbReference type="Pfam" id="PF07508">
    <property type="entry name" value="Recombinase"/>
    <property type="match status" value="1"/>
</dbReference>
<name>A0A511FDV6_9CELL</name>
<evidence type="ECO:0000313" key="6">
    <source>
        <dbReference type="EMBL" id="GEL47450.1"/>
    </source>
</evidence>
<feature type="region of interest" description="Disordered" evidence="3">
    <location>
        <begin position="156"/>
        <end position="175"/>
    </location>
</feature>
<dbReference type="RefSeq" id="WP_146838550.1">
    <property type="nucleotide sequence ID" value="NZ_BJVQ01000037.1"/>
</dbReference>
<dbReference type="InterPro" id="IPR050639">
    <property type="entry name" value="SSR_resolvase"/>
</dbReference>
<sequence>MPERAERALLLIRVSKEREGMIAPELQRDATREHCARRGYEVVDTIEGIDESGSRARSAWWPRLDAAIARVVAGEVDVIVVWELSRTARNRLRWAVALDQVEAAGGRIESATEPIDQTTAAGRFQRGMLAEMHAYRAEAIGEGWKATIARRRRAGLPHSGGQRFGYRPGDDGRFEPDPETAPILAEAYRRYSAGAGLRALCTWLTALGIRTSRGGLYSHDTLGRMLDSGFGAGLLRVHDPDCTDRHPAGTDVGRCPQRTYLPGAHTAVIDTATWDAYLDARADRTTIAPRHRRASTPLSGVARCGACGYTLTYEREKTRKRGTQAPRFSCLRAGCRRSSVRYSVAEAAVVAWLSTVEAQMGAASASAEQSSAAAQVQAERAARAVTDAARALAQLTVDHARRIVPTSAYEAARDALVAEQSAAQATLERLIRRASASADHAMAAARLLETWGSAPAEDLAPMLRGLCTVWVVRREGARGCDVRIVGAWEPSPEPTRPIPRD</sequence>
<evidence type="ECO:0000313" key="8">
    <source>
        <dbReference type="Proteomes" id="UP000321723"/>
    </source>
</evidence>
<feature type="domain" description="Resolvase/invertase-type recombinase catalytic" evidence="4">
    <location>
        <begin position="7"/>
        <end position="155"/>
    </location>
</feature>
<dbReference type="SMART" id="SM00857">
    <property type="entry name" value="Resolvase"/>
    <property type="match status" value="1"/>
</dbReference>
<gene>
    <name evidence="6" type="ORF">CHO01_25660</name>
    <name evidence="7" type="ORF">HNR08_001269</name>
</gene>
<dbReference type="Proteomes" id="UP000564629">
    <property type="component" value="Unassembled WGS sequence"/>
</dbReference>
<evidence type="ECO:0000313" key="9">
    <source>
        <dbReference type="Proteomes" id="UP000564629"/>
    </source>
</evidence>
<dbReference type="AlphaFoldDB" id="A0A511FDV6"/>
<dbReference type="EMBL" id="JACHDN010000001">
    <property type="protein sequence ID" value="MBB5472533.1"/>
    <property type="molecule type" value="Genomic_DNA"/>
</dbReference>
<evidence type="ECO:0000256" key="2">
    <source>
        <dbReference type="ARBA" id="ARBA00023172"/>
    </source>
</evidence>
<proteinExistence type="predicted"/>
<evidence type="ECO:0000313" key="7">
    <source>
        <dbReference type="EMBL" id="MBB5472533.1"/>
    </source>
</evidence>
<dbReference type="CDD" id="cd00338">
    <property type="entry name" value="Ser_Recombinase"/>
    <property type="match status" value="1"/>
</dbReference>
<dbReference type="OrthoDB" id="4500247at2"/>
<dbReference type="PANTHER" id="PTHR30461">
    <property type="entry name" value="DNA-INVERTASE FROM LAMBDOID PROPHAGE"/>
    <property type="match status" value="1"/>
</dbReference>
<accession>A0A511FDV6</accession>
<reference evidence="6 8" key="1">
    <citation type="submission" date="2019-07" db="EMBL/GenBank/DDBJ databases">
        <title>Whole genome shotgun sequence of Cellulomonas hominis NBRC 16055.</title>
        <authorList>
            <person name="Hosoyama A."/>
            <person name="Uohara A."/>
            <person name="Ohji S."/>
            <person name="Ichikawa N."/>
        </authorList>
    </citation>
    <scope>NUCLEOTIDE SEQUENCE [LARGE SCALE GENOMIC DNA]</scope>
    <source>
        <strain evidence="6 8">NBRC 16055</strain>
    </source>
</reference>
<keyword evidence="8" id="KW-1185">Reference proteome</keyword>
<dbReference type="InterPro" id="IPR036162">
    <property type="entry name" value="Resolvase-like_N_sf"/>
</dbReference>
<dbReference type="Gene3D" id="3.90.1750.20">
    <property type="entry name" value="Putative Large Serine Recombinase, Chain B, Domain 2"/>
    <property type="match status" value="1"/>
</dbReference>
<dbReference type="Pfam" id="PF00239">
    <property type="entry name" value="Resolvase"/>
    <property type="match status" value="1"/>
</dbReference>
<evidence type="ECO:0000256" key="1">
    <source>
        <dbReference type="ARBA" id="ARBA00023125"/>
    </source>
</evidence>
<dbReference type="Gene3D" id="3.40.50.1390">
    <property type="entry name" value="Resolvase, N-terminal catalytic domain"/>
    <property type="match status" value="1"/>
</dbReference>
<protein>
    <submittedName>
        <fullName evidence="7">DNA invertase Pin-like site-specific DNA recombinase</fullName>
    </submittedName>
</protein>
<reference evidence="7 9" key="2">
    <citation type="submission" date="2020-08" db="EMBL/GenBank/DDBJ databases">
        <title>Sequencing the genomes of 1000 actinobacteria strains.</title>
        <authorList>
            <person name="Klenk H.-P."/>
        </authorList>
    </citation>
    <scope>NUCLEOTIDE SEQUENCE [LARGE SCALE GENOMIC DNA]</scope>
    <source>
        <strain evidence="7 9">DSM 9581</strain>
    </source>
</reference>
<comment type="caution">
    <text evidence="6">The sequence shown here is derived from an EMBL/GenBank/DDBJ whole genome shotgun (WGS) entry which is preliminary data.</text>
</comment>
<evidence type="ECO:0000259" key="5">
    <source>
        <dbReference type="PROSITE" id="PS51737"/>
    </source>
</evidence>
<keyword evidence="2" id="KW-0233">DNA recombination</keyword>
<feature type="domain" description="Recombinase" evidence="5">
    <location>
        <begin position="163"/>
        <end position="288"/>
    </location>
</feature>
<keyword evidence="1" id="KW-0238">DNA-binding</keyword>
<dbReference type="InterPro" id="IPR006119">
    <property type="entry name" value="Resolv_N"/>
</dbReference>
<dbReference type="InterPro" id="IPR025827">
    <property type="entry name" value="Zn_ribbon_recom_dom"/>
</dbReference>
<dbReference type="GO" id="GO:0003677">
    <property type="term" value="F:DNA binding"/>
    <property type="evidence" value="ECO:0007669"/>
    <property type="project" value="UniProtKB-KW"/>
</dbReference>
<dbReference type="PANTHER" id="PTHR30461:SF2">
    <property type="entry name" value="SERINE RECOMBINASE PINE-RELATED"/>
    <property type="match status" value="1"/>
</dbReference>
<dbReference type="InterPro" id="IPR038109">
    <property type="entry name" value="DNA_bind_recomb_sf"/>
</dbReference>
<organism evidence="6 8">
    <name type="scientific">Cellulomonas hominis</name>
    <dbReference type="NCBI Taxonomy" id="156981"/>
    <lineage>
        <taxon>Bacteria</taxon>
        <taxon>Bacillati</taxon>
        <taxon>Actinomycetota</taxon>
        <taxon>Actinomycetes</taxon>
        <taxon>Micrococcales</taxon>
        <taxon>Cellulomonadaceae</taxon>
        <taxon>Cellulomonas</taxon>
    </lineage>
</organism>
<evidence type="ECO:0000259" key="4">
    <source>
        <dbReference type="PROSITE" id="PS51736"/>
    </source>
</evidence>
<dbReference type="SUPFAM" id="SSF53041">
    <property type="entry name" value="Resolvase-like"/>
    <property type="match status" value="1"/>
</dbReference>
<dbReference type="Pfam" id="PF13408">
    <property type="entry name" value="Zn_ribbon_recom"/>
    <property type="match status" value="1"/>
</dbReference>
<evidence type="ECO:0000256" key="3">
    <source>
        <dbReference type="SAM" id="MobiDB-lite"/>
    </source>
</evidence>
<dbReference type="Proteomes" id="UP000321723">
    <property type="component" value="Unassembled WGS sequence"/>
</dbReference>
<dbReference type="PROSITE" id="PS51736">
    <property type="entry name" value="RECOMBINASES_3"/>
    <property type="match status" value="1"/>
</dbReference>
<dbReference type="GO" id="GO:0000150">
    <property type="term" value="F:DNA strand exchange activity"/>
    <property type="evidence" value="ECO:0007669"/>
    <property type="project" value="InterPro"/>
</dbReference>
<dbReference type="EMBL" id="BJVQ01000037">
    <property type="protein sequence ID" value="GEL47450.1"/>
    <property type="molecule type" value="Genomic_DNA"/>
</dbReference>